<organism evidence="1 2">
    <name type="scientific">Mycolicibacter sinensis (strain JDM601)</name>
    <name type="common">Mycobacterium sinense</name>
    <dbReference type="NCBI Taxonomy" id="875328"/>
    <lineage>
        <taxon>Bacteria</taxon>
        <taxon>Bacillati</taxon>
        <taxon>Actinomycetota</taxon>
        <taxon>Actinomycetes</taxon>
        <taxon>Mycobacteriales</taxon>
        <taxon>Mycobacteriaceae</taxon>
        <taxon>Mycolicibacter</taxon>
    </lineage>
</organism>
<name>F5YV77_MYCSD</name>
<evidence type="ECO:0000313" key="1">
    <source>
        <dbReference type="EMBL" id="AEF35130.1"/>
    </source>
</evidence>
<sequence>MPDPHHLVIGRDRPGAPIDIGVSFDYKDFQTITTEEVRGGSTGGSIADHGDVINGHAASPVTQTLFCSVHYGSVAITTVSIS</sequence>
<gene>
    <name evidence="1" type="ordered locus">JDM601_1130</name>
</gene>
<dbReference type="Proteomes" id="UP000009224">
    <property type="component" value="Chromosome"/>
</dbReference>
<evidence type="ECO:0000313" key="2">
    <source>
        <dbReference type="Proteomes" id="UP000009224"/>
    </source>
</evidence>
<dbReference type="EMBL" id="CP002329">
    <property type="protein sequence ID" value="AEF35130.1"/>
    <property type="molecule type" value="Genomic_DNA"/>
</dbReference>
<accession>F5YV77</accession>
<protein>
    <submittedName>
        <fullName evidence="1">Uncharacterized protein</fullName>
    </submittedName>
</protein>
<proteinExistence type="predicted"/>
<dbReference type="AlphaFoldDB" id="F5YV77"/>
<keyword evidence="2" id="KW-1185">Reference proteome</keyword>
<reference evidence="1 2" key="1">
    <citation type="journal article" date="2011" name="J. Bacteriol.">
        <title>Complete genome sequence of a novel clinical isolate, the nontuberculous Mycobacterium strain JDM601.</title>
        <authorList>
            <person name="Zhang Z.Y."/>
            <person name="Sun Z.Q."/>
            <person name="Wang Z.L."/>
            <person name="Wen Z.L."/>
            <person name="Sun Q.W."/>
            <person name="Zhu Z.Q."/>
            <person name="Song Y.Z."/>
            <person name="Zhao J.W."/>
            <person name="Wang H.H."/>
            <person name="Zhang S.L."/>
            <person name="Guo X.K."/>
        </authorList>
    </citation>
    <scope>NUCLEOTIDE SEQUENCE [LARGE SCALE GENOMIC DNA]</scope>
    <source>
        <strain evidence="1 2">JDM601</strain>
    </source>
</reference>
<dbReference type="STRING" id="875328.JDM601_1130"/>
<dbReference type="HOGENOM" id="CLU_2554656_0_0_11"/>
<dbReference type="KEGG" id="mjd:JDM601_1130"/>